<feature type="transmembrane region" description="Helical" evidence="1">
    <location>
        <begin position="159"/>
        <end position="182"/>
    </location>
</feature>
<feature type="transmembrane region" description="Helical" evidence="1">
    <location>
        <begin position="269"/>
        <end position="287"/>
    </location>
</feature>
<feature type="transmembrane region" description="Helical" evidence="1">
    <location>
        <begin position="325"/>
        <end position="344"/>
    </location>
</feature>
<dbReference type="AlphaFoldDB" id="A0A841FLV9"/>
<name>A0A841FLV9_9ACTN</name>
<feature type="transmembrane region" description="Helical" evidence="1">
    <location>
        <begin position="293"/>
        <end position="313"/>
    </location>
</feature>
<dbReference type="InterPro" id="IPR011701">
    <property type="entry name" value="MFS"/>
</dbReference>
<protein>
    <submittedName>
        <fullName evidence="2">FSR family fosmidomycin resistance protein-like MFS transporter</fullName>
    </submittedName>
</protein>
<keyword evidence="3" id="KW-1185">Reference proteome</keyword>
<dbReference type="Proteomes" id="UP000548476">
    <property type="component" value="Unassembled WGS sequence"/>
</dbReference>
<dbReference type="RefSeq" id="WP_203686981.1">
    <property type="nucleotide sequence ID" value="NZ_BONT01000105.1"/>
</dbReference>
<dbReference type="EMBL" id="JACHGT010000007">
    <property type="protein sequence ID" value="MBB6035903.1"/>
    <property type="molecule type" value="Genomic_DNA"/>
</dbReference>
<evidence type="ECO:0000313" key="2">
    <source>
        <dbReference type="EMBL" id="MBB6035903.1"/>
    </source>
</evidence>
<feature type="transmembrane region" description="Helical" evidence="1">
    <location>
        <begin position="93"/>
        <end position="111"/>
    </location>
</feature>
<feature type="transmembrane region" description="Helical" evidence="1">
    <location>
        <begin position="37"/>
        <end position="57"/>
    </location>
</feature>
<evidence type="ECO:0000313" key="3">
    <source>
        <dbReference type="Proteomes" id="UP000548476"/>
    </source>
</evidence>
<comment type="caution">
    <text evidence="2">The sequence shown here is derived from an EMBL/GenBank/DDBJ whole genome shotgun (WGS) entry which is preliminary data.</text>
</comment>
<feature type="transmembrane region" description="Helical" evidence="1">
    <location>
        <begin position="350"/>
        <end position="371"/>
    </location>
</feature>
<sequence>MTSNRHRIVLLAAGHASVDLYQGAVPAVVPFLDAERHYGYAAVSGIVLAATLLSSFVQPLFGILSDRCPMPWLLPVSMTTAGLGLGLSGVGDSYLTTWLAIALCGLGVAAYHPESARLARLVSGNSHIGMSWFSLGGNIGFALAPIAVTPILSAGGLRATPFLLAPAVLGGLITLTVMRSLTRARAGARAKAHRAGRDDWPGFLRLSGAVICRSIVYVGLSAFVALHVQQRTGGGPGTGASALFVLFTGGAVGTVLGGRLAARWGRVPVARAACLAAIPAVAGVVFIPGPAVYLFVAAAAIALYVPFSLNVTLAQDYLPNRVGTAGGVTLGLAVSIGGVAAPGLGALADATMLATALIVLVPTAVAGWLFARGLTEPGERAVQPGGAPAVSRT</sequence>
<feature type="transmembrane region" description="Helical" evidence="1">
    <location>
        <begin position="203"/>
        <end position="228"/>
    </location>
</feature>
<feature type="transmembrane region" description="Helical" evidence="1">
    <location>
        <begin position="240"/>
        <end position="262"/>
    </location>
</feature>
<dbReference type="PANTHER" id="PTHR43129">
    <property type="entry name" value="FOSMIDOMYCIN RESISTANCE PROTEIN"/>
    <property type="match status" value="1"/>
</dbReference>
<organism evidence="2 3">
    <name type="scientific">Phytomonospora endophytica</name>
    <dbReference type="NCBI Taxonomy" id="714109"/>
    <lineage>
        <taxon>Bacteria</taxon>
        <taxon>Bacillati</taxon>
        <taxon>Actinomycetota</taxon>
        <taxon>Actinomycetes</taxon>
        <taxon>Micromonosporales</taxon>
        <taxon>Micromonosporaceae</taxon>
        <taxon>Phytomonospora</taxon>
    </lineage>
</organism>
<proteinExistence type="predicted"/>
<dbReference type="Pfam" id="PF07690">
    <property type="entry name" value="MFS_1"/>
    <property type="match status" value="1"/>
</dbReference>
<gene>
    <name evidence="2" type="ORF">HNR73_003767</name>
</gene>
<keyword evidence="1" id="KW-0472">Membrane</keyword>
<reference evidence="2 3" key="1">
    <citation type="submission" date="2020-08" db="EMBL/GenBank/DDBJ databases">
        <title>Genomic Encyclopedia of Type Strains, Phase IV (KMG-IV): sequencing the most valuable type-strain genomes for metagenomic binning, comparative biology and taxonomic classification.</title>
        <authorList>
            <person name="Goeker M."/>
        </authorList>
    </citation>
    <scope>NUCLEOTIDE SEQUENCE [LARGE SCALE GENOMIC DNA]</scope>
    <source>
        <strain evidence="2 3">YIM 65646</strain>
    </source>
</reference>
<dbReference type="CDD" id="cd17478">
    <property type="entry name" value="MFS_FsR"/>
    <property type="match status" value="1"/>
</dbReference>
<evidence type="ECO:0000256" key="1">
    <source>
        <dbReference type="SAM" id="Phobius"/>
    </source>
</evidence>
<dbReference type="PANTHER" id="PTHR43129:SF1">
    <property type="entry name" value="FOSMIDOMYCIN RESISTANCE PROTEIN"/>
    <property type="match status" value="1"/>
</dbReference>
<feature type="transmembrane region" description="Helical" evidence="1">
    <location>
        <begin position="132"/>
        <end position="153"/>
    </location>
</feature>
<dbReference type="Gene3D" id="1.20.1250.20">
    <property type="entry name" value="MFS general substrate transporter like domains"/>
    <property type="match status" value="2"/>
</dbReference>
<dbReference type="InterPro" id="IPR036259">
    <property type="entry name" value="MFS_trans_sf"/>
</dbReference>
<keyword evidence="1" id="KW-1133">Transmembrane helix</keyword>
<dbReference type="GO" id="GO:0022857">
    <property type="term" value="F:transmembrane transporter activity"/>
    <property type="evidence" value="ECO:0007669"/>
    <property type="project" value="InterPro"/>
</dbReference>
<dbReference type="GO" id="GO:0005886">
    <property type="term" value="C:plasma membrane"/>
    <property type="evidence" value="ECO:0007669"/>
    <property type="project" value="TreeGrafter"/>
</dbReference>
<keyword evidence="1" id="KW-0812">Transmembrane</keyword>
<dbReference type="SUPFAM" id="SSF103473">
    <property type="entry name" value="MFS general substrate transporter"/>
    <property type="match status" value="1"/>
</dbReference>
<accession>A0A841FLV9</accession>